<keyword evidence="7" id="KW-1133">Transmembrane helix</keyword>
<keyword evidence="5 11" id="KW-0106">Calcium</keyword>
<keyword evidence="3" id="KW-0812">Transmembrane</keyword>
<proteinExistence type="predicted"/>
<name>A0A9N7VRQ8_PLEPL</name>
<evidence type="ECO:0000256" key="8">
    <source>
        <dbReference type="ARBA" id="ARBA00023136"/>
    </source>
</evidence>
<keyword evidence="14" id="KW-1185">Reference proteome</keyword>
<feature type="domain" description="Cadherin" evidence="12">
    <location>
        <begin position="164"/>
        <end position="223"/>
    </location>
</feature>
<dbReference type="Gene3D" id="2.60.40.60">
    <property type="entry name" value="Cadherins"/>
    <property type="match status" value="4"/>
</dbReference>
<feature type="domain" description="Cadherin" evidence="12">
    <location>
        <begin position="51"/>
        <end position="155"/>
    </location>
</feature>
<dbReference type="GO" id="GO:0007156">
    <property type="term" value="P:homophilic cell adhesion via plasma membrane adhesion molecules"/>
    <property type="evidence" value="ECO:0007669"/>
    <property type="project" value="InterPro"/>
</dbReference>
<protein>
    <recommendedName>
        <fullName evidence="12">Cadherin domain-containing protein</fullName>
    </recommendedName>
</protein>
<evidence type="ECO:0000259" key="12">
    <source>
        <dbReference type="PROSITE" id="PS50268"/>
    </source>
</evidence>
<keyword evidence="9" id="KW-1015">Disulfide bond</keyword>
<dbReference type="GO" id="GO:0005911">
    <property type="term" value="C:cell-cell junction"/>
    <property type="evidence" value="ECO:0007669"/>
    <property type="project" value="TreeGrafter"/>
</dbReference>
<evidence type="ECO:0000256" key="10">
    <source>
        <dbReference type="ARBA" id="ARBA00023180"/>
    </source>
</evidence>
<keyword evidence="10" id="KW-0325">Glycoprotein</keyword>
<feature type="domain" description="Cadherin" evidence="12">
    <location>
        <begin position="337"/>
        <end position="385"/>
    </location>
</feature>
<comment type="caution">
    <text evidence="13">The sequence shown here is derived from an EMBL/GenBank/DDBJ whole genome shotgun (WGS) entry which is preliminary data.</text>
</comment>
<keyword evidence="8" id="KW-0472">Membrane</keyword>
<dbReference type="GO" id="GO:0009653">
    <property type="term" value="P:anatomical structure morphogenesis"/>
    <property type="evidence" value="ECO:0007669"/>
    <property type="project" value="UniProtKB-ARBA"/>
</dbReference>
<organism evidence="13 14">
    <name type="scientific">Pleuronectes platessa</name>
    <name type="common">European plaice</name>
    <dbReference type="NCBI Taxonomy" id="8262"/>
    <lineage>
        <taxon>Eukaryota</taxon>
        <taxon>Metazoa</taxon>
        <taxon>Chordata</taxon>
        <taxon>Craniata</taxon>
        <taxon>Vertebrata</taxon>
        <taxon>Euteleostomi</taxon>
        <taxon>Actinopterygii</taxon>
        <taxon>Neopterygii</taxon>
        <taxon>Teleostei</taxon>
        <taxon>Neoteleostei</taxon>
        <taxon>Acanthomorphata</taxon>
        <taxon>Carangaria</taxon>
        <taxon>Pleuronectiformes</taxon>
        <taxon>Pleuronectoidei</taxon>
        <taxon>Pleuronectidae</taxon>
        <taxon>Pleuronectes</taxon>
    </lineage>
</organism>
<dbReference type="GO" id="GO:0005886">
    <property type="term" value="C:plasma membrane"/>
    <property type="evidence" value="ECO:0007669"/>
    <property type="project" value="InterPro"/>
</dbReference>
<sequence>MPPRGFNCRETRVAQLLAEKMLSKASAMARPRPDVINTDLSFMNKQAPQFEALPTSILVREDLASGASVFQVRARDGDSGFNGRVLFSISDGNKENCFNISMDTGLITVLQPLDRERMDRYFLNITIYDQGIPQMSSWRLLTVIIEDANDNDPQFYQDSFSALFGIDSETGSVFVASYLDREAVPMFILKIEVRDRAERGTRRSSVTTLSVILEDVNDCAPAFVPSSYTARVLEDLPPGAVITWVQAQDPDMGPGGQVRYSLINDFNGTFEINVVSGVLRISKELDYEKQQFFNLTVLAEDRGIPSLRSQTFVEVEVVDVNENLYAPYFLDFAVRGSIKENSRAGTSVLAVSAKDEDRGRDGVLRYSVKGGSGLGTFTIDEDTGVTQDPF</sequence>
<feature type="domain" description="Cadherin" evidence="12">
    <location>
        <begin position="224"/>
        <end position="329"/>
    </location>
</feature>
<evidence type="ECO:0000256" key="7">
    <source>
        <dbReference type="ARBA" id="ARBA00022989"/>
    </source>
</evidence>
<dbReference type="PROSITE" id="PS50268">
    <property type="entry name" value="CADHERIN_2"/>
    <property type="match status" value="4"/>
</dbReference>
<keyword evidence="6" id="KW-0130">Cell adhesion</keyword>
<dbReference type="PROSITE" id="PS00232">
    <property type="entry name" value="CADHERIN_1"/>
    <property type="match status" value="1"/>
</dbReference>
<dbReference type="PRINTS" id="PR00205">
    <property type="entry name" value="CADHERIN"/>
</dbReference>
<dbReference type="InterPro" id="IPR015919">
    <property type="entry name" value="Cadherin-like_sf"/>
</dbReference>
<dbReference type="InterPro" id="IPR020894">
    <property type="entry name" value="Cadherin_CS"/>
</dbReference>
<dbReference type="FunFam" id="2.60.40.60:FF:000039">
    <property type="entry name" value="FAT atypical cadherin 3"/>
    <property type="match status" value="1"/>
</dbReference>
<evidence type="ECO:0000256" key="9">
    <source>
        <dbReference type="ARBA" id="ARBA00023157"/>
    </source>
</evidence>
<evidence type="ECO:0000256" key="1">
    <source>
        <dbReference type="ARBA" id="ARBA00004167"/>
    </source>
</evidence>
<dbReference type="FunFam" id="2.60.40.60:FF:000015">
    <property type="entry name" value="FAT atypical cadherin 1"/>
    <property type="match status" value="1"/>
</dbReference>
<evidence type="ECO:0000313" key="14">
    <source>
        <dbReference type="Proteomes" id="UP001153269"/>
    </source>
</evidence>
<dbReference type="SMART" id="SM00112">
    <property type="entry name" value="CA"/>
    <property type="match status" value="3"/>
</dbReference>
<gene>
    <name evidence="13" type="ORF">PLEPLA_LOCUS45845</name>
</gene>
<dbReference type="PANTHER" id="PTHR24025:SF21">
    <property type="entry name" value="FAT ATYPICAL CADHERIN 3"/>
    <property type="match status" value="1"/>
</dbReference>
<dbReference type="AlphaFoldDB" id="A0A9N7VRQ8"/>
<evidence type="ECO:0000313" key="13">
    <source>
        <dbReference type="EMBL" id="CAB1458017.1"/>
    </source>
</evidence>
<dbReference type="Pfam" id="PF00028">
    <property type="entry name" value="Cadherin"/>
    <property type="match status" value="4"/>
</dbReference>
<dbReference type="Proteomes" id="UP001153269">
    <property type="component" value="Unassembled WGS sequence"/>
</dbReference>
<evidence type="ECO:0000256" key="5">
    <source>
        <dbReference type="ARBA" id="ARBA00022837"/>
    </source>
</evidence>
<evidence type="ECO:0000256" key="11">
    <source>
        <dbReference type="PROSITE-ProRule" id="PRU00043"/>
    </source>
</evidence>
<keyword evidence="2" id="KW-0245">EGF-like domain</keyword>
<dbReference type="InterPro" id="IPR050971">
    <property type="entry name" value="Cadherin-domain_protein"/>
</dbReference>
<evidence type="ECO:0000256" key="3">
    <source>
        <dbReference type="ARBA" id="ARBA00022692"/>
    </source>
</evidence>
<dbReference type="PANTHER" id="PTHR24025">
    <property type="entry name" value="DESMOGLEIN FAMILY MEMBER"/>
    <property type="match status" value="1"/>
</dbReference>
<evidence type="ECO:0000256" key="4">
    <source>
        <dbReference type="ARBA" id="ARBA00022737"/>
    </source>
</evidence>
<dbReference type="EMBL" id="CADEAL010004369">
    <property type="protein sequence ID" value="CAB1458017.1"/>
    <property type="molecule type" value="Genomic_DNA"/>
</dbReference>
<comment type="subcellular location">
    <subcellularLocation>
        <location evidence="1">Membrane</location>
        <topology evidence="1">Single-pass membrane protein</topology>
    </subcellularLocation>
</comment>
<reference evidence="13" key="1">
    <citation type="submission" date="2020-03" db="EMBL/GenBank/DDBJ databases">
        <authorList>
            <person name="Weist P."/>
        </authorList>
    </citation>
    <scope>NUCLEOTIDE SEQUENCE</scope>
</reference>
<dbReference type="CDD" id="cd11304">
    <property type="entry name" value="Cadherin_repeat"/>
    <property type="match status" value="3"/>
</dbReference>
<dbReference type="InterPro" id="IPR002126">
    <property type="entry name" value="Cadherin-like_dom"/>
</dbReference>
<keyword evidence="4" id="KW-0677">Repeat</keyword>
<accession>A0A9N7VRQ8</accession>
<evidence type="ECO:0000256" key="6">
    <source>
        <dbReference type="ARBA" id="ARBA00022889"/>
    </source>
</evidence>
<dbReference type="SUPFAM" id="SSF49313">
    <property type="entry name" value="Cadherin-like"/>
    <property type="match status" value="4"/>
</dbReference>
<evidence type="ECO:0000256" key="2">
    <source>
        <dbReference type="ARBA" id="ARBA00022536"/>
    </source>
</evidence>
<dbReference type="GO" id="GO:0005509">
    <property type="term" value="F:calcium ion binding"/>
    <property type="evidence" value="ECO:0007669"/>
    <property type="project" value="UniProtKB-UniRule"/>
</dbReference>